<comment type="caution">
    <text evidence="2">The sequence shown here is derived from an EMBL/GenBank/DDBJ whole genome shotgun (WGS) entry which is preliminary data.</text>
</comment>
<dbReference type="AlphaFoldDB" id="A0A8J4BMM3"/>
<sequence length="150" mass="16518">MKEHVDVEEAVLKAHLAPVRPPKPAPSAAPPSRPRWQPLPFGSSSRAAASPHRQPFTCKQEAAAKFALQGQQQCKRTESPRPNDKQTPQQPQHSNSPTEAAPTELPQSAAVARAVLVLAFCPLKKRSEQTSNLEPYNHEPAMNPLTILWR</sequence>
<name>A0A8J4BMM3_9CHLO</name>
<dbReference type="Proteomes" id="UP000747399">
    <property type="component" value="Unassembled WGS sequence"/>
</dbReference>
<dbReference type="EMBL" id="BNCO01000067">
    <property type="protein sequence ID" value="GIL64580.1"/>
    <property type="molecule type" value="Genomic_DNA"/>
</dbReference>
<accession>A0A8J4BMM3</accession>
<reference evidence="2" key="1">
    <citation type="journal article" date="2021" name="Proc. Natl. Acad. Sci. U.S.A.">
        <title>Three genomes in the algal genus Volvox reveal the fate of a haploid sex-determining region after a transition to homothallism.</title>
        <authorList>
            <person name="Yamamoto K."/>
            <person name="Hamaji T."/>
            <person name="Kawai-Toyooka H."/>
            <person name="Matsuzaki R."/>
            <person name="Takahashi F."/>
            <person name="Nishimura Y."/>
            <person name="Kawachi M."/>
            <person name="Noguchi H."/>
            <person name="Minakuchi Y."/>
            <person name="Umen J.G."/>
            <person name="Toyoda A."/>
            <person name="Nozaki H."/>
        </authorList>
    </citation>
    <scope>NUCLEOTIDE SEQUENCE</scope>
    <source>
        <strain evidence="2">NIES-3780</strain>
    </source>
</reference>
<evidence type="ECO:0000313" key="3">
    <source>
        <dbReference type="Proteomes" id="UP000747399"/>
    </source>
</evidence>
<feature type="compositionally biased region" description="Basic and acidic residues" evidence="1">
    <location>
        <begin position="1"/>
        <end position="12"/>
    </location>
</feature>
<organism evidence="2 3">
    <name type="scientific">Volvox africanus</name>
    <dbReference type="NCBI Taxonomy" id="51714"/>
    <lineage>
        <taxon>Eukaryota</taxon>
        <taxon>Viridiplantae</taxon>
        <taxon>Chlorophyta</taxon>
        <taxon>core chlorophytes</taxon>
        <taxon>Chlorophyceae</taxon>
        <taxon>CS clade</taxon>
        <taxon>Chlamydomonadales</taxon>
        <taxon>Volvocaceae</taxon>
        <taxon>Volvox</taxon>
    </lineage>
</organism>
<keyword evidence="3" id="KW-1185">Reference proteome</keyword>
<evidence type="ECO:0000313" key="2">
    <source>
        <dbReference type="EMBL" id="GIL64580.1"/>
    </source>
</evidence>
<feature type="compositionally biased region" description="Pro residues" evidence="1">
    <location>
        <begin position="19"/>
        <end position="33"/>
    </location>
</feature>
<proteinExistence type="predicted"/>
<gene>
    <name evidence="2" type="ORF">Vafri_18478</name>
</gene>
<evidence type="ECO:0000256" key="1">
    <source>
        <dbReference type="SAM" id="MobiDB-lite"/>
    </source>
</evidence>
<feature type="compositionally biased region" description="Basic and acidic residues" evidence="1">
    <location>
        <begin position="75"/>
        <end position="84"/>
    </location>
</feature>
<feature type="compositionally biased region" description="Polar residues" evidence="1">
    <location>
        <begin position="85"/>
        <end position="98"/>
    </location>
</feature>
<protein>
    <submittedName>
        <fullName evidence="2">Uncharacterized protein</fullName>
    </submittedName>
</protein>
<feature type="region of interest" description="Disordered" evidence="1">
    <location>
        <begin position="1"/>
        <end position="107"/>
    </location>
</feature>